<proteinExistence type="predicted"/>
<feature type="transmembrane region" description="Helical" evidence="1">
    <location>
        <begin position="104"/>
        <end position="125"/>
    </location>
</feature>
<keyword evidence="1" id="KW-0812">Transmembrane</keyword>
<protein>
    <submittedName>
        <fullName evidence="4">CASP-like protein</fullName>
    </submittedName>
</protein>
<organism evidence="3 4">
    <name type="scientific">Heligmosomoides polygyrus</name>
    <name type="common">Parasitic roundworm</name>
    <dbReference type="NCBI Taxonomy" id="6339"/>
    <lineage>
        <taxon>Eukaryota</taxon>
        <taxon>Metazoa</taxon>
        <taxon>Ecdysozoa</taxon>
        <taxon>Nematoda</taxon>
        <taxon>Chromadorea</taxon>
        <taxon>Rhabditida</taxon>
        <taxon>Rhabditina</taxon>
        <taxon>Rhabditomorpha</taxon>
        <taxon>Strongyloidea</taxon>
        <taxon>Heligmosomidae</taxon>
        <taxon>Heligmosomoides</taxon>
    </lineage>
</organism>
<keyword evidence="1" id="KW-1133">Transmembrane helix</keyword>
<accession>A0A183FRF8</accession>
<dbReference type="AlphaFoldDB" id="A0A183FRF8"/>
<dbReference type="EMBL" id="UZAH01026758">
    <property type="protein sequence ID" value="VDO84986.1"/>
    <property type="molecule type" value="Genomic_DNA"/>
</dbReference>
<gene>
    <name evidence="2" type="ORF">HPBE_LOCUS10415</name>
</gene>
<dbReference type="Proteomes" id="UP000050761">
    <property type="component" value="Unassembled WGS sequence"/>
</dbReference>
<reference evidence="2 3" key="1">
    <citation type="submission" date="2018-11" db="EMBL/GenBank/DDBJ databases">
        <authorList>
            <consortium name="Pathogen Informatics"/>
        </authorList>
    </citation>
    <scope>NUCLEOTIDE SEQUENCE [LARGE SCALE GENOMIC DNA]</scope>
</reference>
<dbReference type="WBParaSite" id="HPBE_0001041401-mRNA-1">
    <property type="protein sequence ID" value="HPBE_0001041401-mRNA-1"/>
    <property type="gene ID" value="HPBE_0001041401"/>
</dbReference>
<evidence type="ECO:0000256" key="1">
    <source>
        <dbReference type="SAM" id="Phobius"/>
    </source>
</evidence>
<evidence type="ECO:0000313" key="3">
    <source>
        <dbReference type="Proteomes" id="UP000050761"/>
    </source>
</evidence>
<name>A0A183FRF8_HELPZ</name>
<reference evidence="4" key="2">
    <citation type="submission" date="2019-09" db="UniProtKB">
        <authorList>
            <consortium name="WormBaseParasite"/>
        </authorList>
    </citation>
    <scope>IDENTIFICATION</scope>
</reference>
<sequence>METKMLRWTAGVTRMDRIRKDAIQQKFGVVPIADKMREARLRCSKRCHSAEHGVILSASSVLCAFCTFLSMQSSEDVGKFAFKAHPKQFQEASHWYFTRLRASAILFTAESVLQLIVLSVLYLGIQCRYRSFAQLPQKPEIVMRGGNLFA</sequence>
<accession>A0A3P7YB06</accession>
<dbReference type="OrthoDB" id="5867138at2759"/>
<keyword evidence="3" id="KW-1185">Reference proteome</keyword>
<keyword evidence="1" id="KW-0472">Membrane</keyword>
<feature type="transmembrane region" description="Helical" evidence="1">
    <location>
        <begin position="50"/>
        <end position="71"/>
    </location>
</feature>
<evidence type="ECO:0000313" key="2">
    <source>
        <dbReference type="EMBL" id="VDO84986.1"/>
    </source>
</evidence>
<evidence type="ECO:0000313" key="4">
    <source>
        <dbReference type="WBParaSite" id="HPBE_0001041401-mRNA-1"/>
    </source>
</evidence>